<dbReference type="Proteomes" id="UP001500973">
    <property type="component" value="Unassembled WGS sequence"/>
</dbReference>
<dbReference type="EMBL" id="BAAAIZ010000069">
    <property type="protein sequence ID" value="GAA1429256.1"/>
    <property type="molecule type" value="Genomic_DNA"/>
</dbReference>
<name>A0ABN1Z2T2_9ACTN</name>
<accession>A0ABN1Z2T2</accession>
<keyword evidence="2" id="KW-1185">Reference proteome</keyword>
<organism evidence="1 2">
    <name type="scientific">Streptomyces thermospinosisporus</name>
    <dbReference type="NCBI Taxonomy" id="161482"/>
    <lineage>
        <taxon>Bacteria</taxon>
        <taxon>Bacillati</taxon>
        <taxon>Actinomycetota</taxon>
        <taxon>Actinomycetes</taxon>
        <taxon>Kitasatosporales</taxon>
        <taxon>Streptomycetaceae</taxon>
        <taxon>Streptomyces</taxon>
    </lineage>
</organism>
<protein>
    <submittedName>
        <fullName evidence="1">Uncharacterized protein</fullName>
    </submittedName>
</protein>
<evidence type="ECO:0000313" key="1">
    <source>
        <dbReference type="EMBL" id="GAA1429256.1"/>
    </source>
</evidence>
<reference evidence="1 2" key="1">
    <citation type="journal article" date="2019" name="Int. J. Syst. Evol. Microbiol.">
        <title>The Global Catalogue of Microorganisms (GCM) 10K type strain sequencing project: providing services to taxonomists for standard genome sequencing and annotation.</title>
        <authorList>
            <consortium name="The Broad Institute Genomics Platform"/>
            <consortium name="The Broad Institute Genome Sequencing Center for Infectious Disease"/>
            <person name="Wu L."/>
            <person name="Ma J."/>
        </authorList>
    </citation>
    <scope>NUCLEOTIDE SEQUENCE [LARGE SCALE GENOMIC DNA]</scope>
    <source>
        <strain evidence="1 2">JCM 11756</strain>
    </source>
</reference>
<evidence type="ECO:0000313" key="2">
    <source>
        <dbReference type="Proteomes" id="UP001500973"/>
    </source>
</evidence>
<comment type="caution">
    <text evidence="1">The sequence shown here is derived from an EMBL/GenBank/DDBJ whole genome shotgun (WGS) entry which is preliminary data.</text>
</comment>
<sequence length="84" mass="9286">MECPALRLMTVEAALLACMQPDVLPALLDAGLPQDTRGLLPSRLRPDERMQMVLDGADDALWGAAWERCRSECVSEPGWDVLFT</sequence>
<gene>
    <name evidence="1" type="ORF">GCM10009601_44080</name>
</gene>
<proteinExistence type="predicted"/>